<evidence type="ECO:0000256" key="6">
    <source>
        <dbReference type="SAM" id="MobiDB-lite"/>
    </source>
</evidence>
<protein>
    <recommendedName>
        <fullName evidence="7">SGNH hydrolase-type esterase domain-containing protein</fullName>
    </recommendedName>
</protein>
<dbReference type="PANTHER" id="PTHR24305">
    <property type="entry name" value="CYTOCHROME P450"/>
    <property type="match status" value="1"/>
</dbReference>
<dbReference type="InterPro" id="IPR002401">
    <property type="entry name" value="Cyt_P450_E_grp-I"/>
</dbReference>
<evidence type="ECO:0000259" key="7">
    <source>
        <dbReference type="Pfam" id="PF13472"/>
    </source>
</evidence>
<feature type="compositionally biased region" description="Low complexity" evidence="6">
    <location>
        <begin position="504"/>
        <end position="515"/>
    </location>
</feature>
<dbReference type="InterPro" id="IPR017972">
    <property type="entry name" value="Cyt_P450_CS"/>
</dbReference>
<evidence type="ECO:0000256" key="5">
    <source>
        <dbReference type="ARBA" id="ARBA00023004"/>
    </source>
</evidence>
<comment type="caution">
    <text evidence="8">The sequence shown here is derived from an EMBL/GenBank/DDBJ whole genome shotgun (WGS) entry which is preliminary data.</text>
</comment>
<reference evidence="8 9" key="1">
    <citation type="submission" date="2023-08" db="EMBL/GenBank/DDBJ databases">
        <title>Black Yeasts Isolated from many extreme environments.</title>
        <authorList>
            <person name="Coleine C."/>
            <person name="Stajich J.E."/>
            <person name="Selbmann L."/>
        </authorList>
    </citation>
    <scope>NUCLEOTIDE SEQUENCE [LARGE SCALE GENOMIC DNA]</scope>
    <source>
        <strain evidence="8 9">CCFEE 6328</strain>
    </source>
</reference>
<evidence type="ECO:0000256" key="2">
    <source>
        <dbReference type="ARBA" id="ARBA00010617"/>
    </source>
</evidence>
<evidence type="ECO:0000256" key="1">
    <source>
        <dbReference type="ARBA" id="ARBA00001971"/>
    </source>
</evidence>
<keyword evidence="3" id="KW-0479">Metal-binding</keyword>
<gene>
    <name evidence="8" type="ORF">LTR69_000475</name>
</gene>
<dbReference type="Gene3D" id="3.40.50.1110">
    <property type="entry name" value="SGNH hydrolase"/>
    <property type="match status" value="1"/>
</dbReference>
<dbReference type="CDD" id="cd01838">
    <property type="entry name" value="Isoamyl_acetate_hydrolase_like"/>
    <property type="match status" value="1"/>
</dbReference>
<comment type="similarity">
    <text evidence="2">Belongs to the cytochrome P450 family.</text>
</comment>
<keyword evidence="4" id="KW-0560">Oxidoreductase</keyword>
<dbReference type="SUPFAM" id="SSF52266">
    <property type="entry name" value="SGNH hydrolase"/>
    <property type="match status" value="1"/>
</dbReference>
<feature type="compositionally biased region" description="Polar residues" evidence="6">
    <location>
        <begin position="537"/>
        <end position="547"/>
    </location>
</feature>
<dbReference type="InterPro" id="IPR001128">
    <property type="entry name" value="Cyt_P450"/>
</dbReference>
<dbReference type="Pfam" id="PF00067">
    <property type="entry name" value="p450"/>
    <property type="match status" value="1"/>
</dbReference>
<evidence type="ECO:0000313" key="8">
    <source>
        <dbReference type="EMBL" id="KAK5068357.1"/>
    </source>
</evidence>
<feature type="domain" description="SGNH hydrolase-type esterase" evidence="7">
    <location>
        <begin position="571"/>
        <end position="768"/>
    </location>
</feature>
<dbReference type="InterPro" id="IPR050121">
    <property type="entry name" value="Cytochrome_P450_monoxygenase"/>
</dbReference>
<dbReference type="Proteomes" id="UP001345691">
    <property type="component" value="Unassembled WGS sequence"/>
</dbReference>
<dbReference type="InterPro" id="IPR013830">
    <property type="entry name" value="SGNH_hydro"/>
</dbReference>
<proteinExistence type="inferred from homology"/>
<feature type="region of interest" description="Disordered" evidence="6">
    <location>
        <begin position="497"/>
        <end position="560"/>
    </location>
</feature>
<comment type="cofactor">
    <cofactor evidence="1">
        <name>heme</name>
        <dbReference type="ChEBI" id="CHEBI:30413"/>
    </cofactor>
</comment>
<evidence type="ECO:0000256" key="3">
    <source>
        <dbReference type="ARBA" id="ARBA00022723"/>
    </source>
</evidence>
<dbReference type="PANTHER" id="PTHR24305:SF166">
    <property type="entry name" value="CYTOCHROME P450 12A4, MITOCHONDRIAL-RELATED"/>
    <property type="match status" value="1"/>
</dbReference>
<dbReference type="EMBL" id="JAVRRF010000001">
    <property type="protein sequence ID" value="KAK5068357.1"/>
    <property type="molecule type" value="Genomic_DNA"/>
</dbReference>
<dbReference type="PROSITE" id="PS00086">
    <property type="entry name" value="CYTOCHROME_P450"/>
    <property type="match status" value="1"/>
</dbReference>
<keyword evidence="9" id="KW-1185">Reference proteome</keyword>
<dbReference type="Gene3D" id="1.10.630.10">
    <property type="entry name" value="Cytochrome P450"/>
    <property type="match status" value="1"/>
</dbReference>
<accession>A0ABR0JRP6</accession>
<dbReference type="PRINTS" id="PR00385">
    <property type="entry name" value="P450"/>
</dbReference>
<dbReference type="InterPro" id="IPR036396">
    <property type="entry name" value="Cyt_P450_sf"/>
</dbReference>
<evidence type="ECO:0000313" key="9">
    <source>
        <dbReference type="Proteomes" id="UP001345691"/>
    </source>
</evidence>
<evidence type="ECO:0000256" key="4">
    <source>
        <dbReference type="ARBA" id="ARBA00023002"/>
    </source>
</evidence>
<organism evidence="8 9">
    <name type="scientific">Exophiala sideris</name>
    <dbReference type="NCBI Taxonomy" id="1016849"/>
    <lineage>
        <taxon>Eukaryota</taxon>
        <taxon>Fungi</taxon>
        <taxon>Dikarya</taxon>
        <taxon>Ascomycota</taxon>
        <taxon>Pezizomycotina</taxon>
        <taxon>Eurotiomycetes</taxon>
        <taxon>Chaetothyriomycetidae</taxon>
        <taxon>Chaetothyriales</taxon>
        <taxon>Herpotrichiellaceae</taxon>
        <taxon>Exophiala</taxon>
    </lineage>
</organism>
<keyword evidence="5" id="KW-0408">Iron</keyword>
<dbReference type="InterPro" id="IPR036514">
    <property type="entry name" value="SGNH_hydro_sf"/>
</dbReference>
<dbReference type="PRINTS" id="PR00463">
    <property type="entry name" value="EP450I"/>
</dbReference>
<name>A0ABR0JRP6_9EURO</name>
<dbReference type="Pfam" id="PF13472">
    <property type="entry name" value="Lipase_GDSL_2"/>
    <property type="match status" value="1"/>
</dbReference>
<dbReference type="SUPFAM" id="SSF48264">
    <property type="entry name" value="Cytochrome P450"/>
    <property type="match status" value="1"/>
</dbReference>
<sequence length="805" mass="90816">MLVDGIIDPSKAIGLLLGAYILQKLARIIYSACFSPLAQVPGPGWARFSDFWLLWQLYSFRKCPTINECFSEYGPIVRIGPNKVALNTEEAIKVIYGIGTKFVKSEWYKTWSLLGFENVFTIHDPKEHADRRRITAKLMSKSNVVVYTPEINEDIRNFVRLCAQRSNKVINIMPMLRYLALDVVGTTAFGRSFDLMKTGSDHPFADDLDACVMAIPPRGYVSKWLWQIIKRFPNKKWQFYLGGEKRICAYSDAVIDEQLAYAKAHDGKLSDKHLKTLIGAYLDHQTVSGLPLSRGVITGEIGTIYFAGTDTTSNSLSFIIWEVARHPKIQKRLFEELKEKCPDPSVVPAISDVESWPYLNAVIKEGLRKYAAAPSHLERVVPQGGATIQGKYLPAGTIVGVQGYSIHRKPEVFPDPEAFIPERWLQETDEMRRHFMPFGLGSRVCMGMHIAYLEMRLALAMLVRGFEIELPEHHEPKDMECKDFWLWSDGATFSRTSGHIHAPSSTSTSTSTSTSNSPRSRHQDHPSHNHRRPKMSLSPTHSPSLSQSTHHFPHIHPSSTPTPTPYPQFILFGDSITQASSRSLAAPLQEWYTRRLDVLNRGFSGYTAPMGYDNLLQFFPSTPPSTTTPLIKLMTIFFGANDACLPGSPQHVPLERYKEYLTKIATHPGIDLHDTKVIMITPAPVDEWQFSRLERTAITTRQYATACREVAGHLNLPVIDLWTVFMTKAGWTPDSDDPLIGSRDAPRNEVLGELLSDGLHFTAAAYQIVFDELVKLIKQEMPELTPENLPFVFPDWKKKLGIEQS</sequence>